<name>A0ACC0YSG1_9ROSI</name>
<comment type="caution">
    <text evidence="1">The sequence shown here is derived from an EMBL/GenBank/DDBJ whole genome shotgun (WGS) entry which is preliminary data.</text>
</comment>
<protein>
    <submittedName>
        <fullName evidence="1">Uncharacterized protein</fullName>
    </submittedName>
</protein>
<accession>A0ACC0YSG1</accession>
<dbReference type="EMBL" id="CM047740">
    <property type="protein sequence ID" value="KAJ0040541.1"/>
    <property type="molecule type" value="Genomic_DNA"/>
</dbReference>
<evidence type="ECO:0000313" key="2">
    <source>
        <dbReference type="Proteomes" id="UP001163603"/>
    </source>
</evidence>
<keyword evidence="2" id="KW-1185">Reference proteome</keyword>
<organism evidence="1 2">
    <name type="scientific">Pistacia integerrima</name>
    <dbReference type="NCBI Taxonomy" id="434235"/>
    <lineage>
        <taxon>Eukaryota</taxon>
        <taxon>Viridiplantae</taxon>
        <taxon>Streptophyta</taxon>
        <taxon>Embryophyta</taxon>
        <taxon>Tracheophyta</taxon>
        <taxon>Spermatophyta</taxon>
        <taxon>Magnoliopsida</taxon>
        <taxon>eudicotyledons</taxon>
        <taxon>Gunneridae</taxon>
        <taxon>Pentapetalae</taxon>
        <taxon>rosids</taxon>
        <taxon>malvids</taxon>
        <taxon>Sapindales</taxon>
        <taxon>Anacardiaceae</taxon>
        <taxon>Pistacia</taxon>
    </lineage>
</organism>
<proteinExistence type="predicted"/>
<evidence type="ECO:0000313" key="1">
    <source>
        <dbReference type="EMBL" id="KAJ0040541.1"/>
    </source>
</evidence>
<sequence length="202" mass="22578">MELNDPPNNGGASSYTSGTSYYMVSKGHLSVNAETPSHSPSTNRNSILWNFLGVCSDNPPLPLPPTHFRSSFNAPTNFNTLNSGRTAGQVHQIPSNLQPPIAAVVPPSTVCANPTADLSASTKRCRRFDGTTAEYRHQRKMRNRGSAERSRARRIAYDSELKERIKMLREEHEELKRKEKELRLVIEQARPSTLERSFSAPM</sequence>
<gene>
    <name evidence="1" type="ORF">Pint_28513</name>
</gene>
<dbReference type="Proteomes" id="UP001163603">
    <property type="component" value="Chromosome 5"/>
</dbReference>
<reference evidence="2" key="1">
    <citation type="journal article" date="2023" name="G3 (Bethesda)">
        <title>Genome assembly and association tests identify interacting loci associated with vigor, precocity, and sex in interspecific pistachio rootstocks.</title>
        <authorList>
            <person name="Palmer W."/>
            <person name="Jacygrad E."/>
            <person name="Sagayaradj S."/>
            <person name="Cavanaugh K."/>
            <person name="Han R."/>
            <person name="Bertier L."/>
            <person name="Beede B."/>
            <person name="Kafkas S."/>
            <person name="Golino D."/>
            <person name="Preece J."/>
            <person name="Michelmore R."/>
        </authorList>
    </citation>
    <scope>NUCLEOTIDE SEQUENCE [LARGE SCALE GENOMIC DNA]</scope>
</reference>